<comment type="caution">
    <text evidence="2">The sequence shown here is derived from an EMBL/GenBank/DDBJ whole genome shotgun (WGS) entry which is preliminary data.</text>
</comment>
<gene>
    <name evidence="2" type="ORF">MNKW57_10800</name>
</gene>
<evidence type="ECO:0000256" key="1">
    <source>
        <dbReference type="SAM" id="MobiDB-lite"/>
    </source>
</evidence>
<evidence type="ECO:0000313" key="2">
    <source>
        <dbReference type="EMBL" id="GMG86759.1"/>
    </source>
</evidence>
<feature type="region of interest" description="Disordered" evidence="1">
    <location>
        <begin position="1"/>
        <end position="20"/>
    </location>
</feature>
<dbReference type="EMBL" id="BSYJ01000002">
    <property type="protein sequence ID" value="GMG86759.1"/>
    <property type="molecule type" value="Genomic_DNA"/>
</dbReference>
<keyword evidence="3" id="KW-1185">Reference proteome</keyword>
<evidence type="ECO:0000313" key="3">
    <source>
        <dbReference type="Proteomes" id="UP001224392"/>
    </source>
</evidence>
<reference evidence="2 3" key="1">
    <citation type="submission" date="2023-04" db="EMBL/GenBank/DDBJ databases">
        <title>Marinobulbifer ophiurae gen. nov., sp. Nov., isolate from tissue of brittle star Ophioplocus japonicus.</title>
        <authorList>
            <person name="Kawano K."/>
            <person name="Sawayama S."/>
            <person name="Nakagawa S."/>
        </authorList>
    </citation>
    <scope>NUCLEOTIDE SEQUENCE [LARGE SCALE GENOMIC DNA]</scope>
    <source>
        <strain evidence="2 3">NKW57</strain>
    </source>
</reference>
<organism evidence="2 3">
    <name type="scientific">Biformimicrobium ophioploci</name>
    <dbReference type="NCBI Taxonomy" id="3036711"/>
    <lineage>
        <taxon>Bacteria</taxon>
        <taxon>Pseudomonadati</taxon>
        <taxon>Pseudomonadota</taxon>
        <taxon>Gammaproteobacteria</taxon>
        <taxon>Cellvibrionales</taxon>
        <taxon>Microbulbiferaceae</taxon>
        <taxon>Biformimicrobium</taxon>
    </lineage>
</organism>
<dbReference type="Proteomes" id="UP001224392">
    <property type="component" value="Unassembled WGS sequence"/>
</dbReference>
<sequence length="82" mass="8817">MPAAIGPADRDRRGPVKPQRKVTEAHFEQCGISRVAKQCVRPACRMVVCRATDADPEVLPSGSATVLYQGHGACTFNSNCCE</sequence>
<protein>
    <submittedName>
        <fullName evidence="2">Uncharacterized protein</fullName>
    </submittedName>
</protein>
<accession>A0ABQ6LXB6</accession>
<name>A0ABQ6LXB6_9GAMM</name>
<proteinExistence type="predicted"/>